<dbReference type="InterPro" id="IPR009241">
    <property type="entry name" value="HigB-like"/>
</dbReference>
<dbReference type="EMBL" id="JPJQ01000034">
    <property type="protein sequence ID" value="KGQ61412.1"/>
    <property type="molecule type" value="Genomic_DNA"/>
</dbReference>
<dbReference type="RefSeq" id="WP_052124504.1">
    <property type="nucleotide sequence ID" value="NZ_JPJQ01000034.1"/>
</dbReference>
<proteinExistence type="predicted"/>
<evidence type="ECO:0000313" key="1">
    <source>
        <dbReference type="EMBL" id="KGQ61412.1"/>
    </source>
</evidence>
<reference evidence="1 2" key="1">
    <citation type="submission" date="2014-07" db="EMBL/GenBank/DDBJ databases">
        <title>Chaperone-usher fimbriae in a diverse selection of Gallibacterium genomes.</title>
        <authorList>
            <person name="Kudirkiene E."/>
            <person name="Bager R.J."/>
            <person name="Johnson T.J."/>
            <person name="Bojesen A.M."/>
        </authorList>
    </citation>
    <scope>NUCLEOTIDE SEQUENCE [LARGE SCALE GENOMIC DNA]</scope>
    <source>
        <strain evidence="1 2">4895</strain>
    </source>
</reference>
<dbReference type="Pfam" id="PF05973">
    <property type="entry name" value="Gp49"/>
    <property type="match status" value="1"/>
</dbReference>
<sequence>MAVNHQWNILFTDCFSKWLDQQDIPTKKSVAAALNLLKITGPELSRPYADTIKGSQYPNMKELRIQHQGKPLRAFFAFDPLRQAIVLCAGDKSNDKQFYKRMIALADTEFAAYLANLEK</sequence>
<dbReference type="AlphaFoldDB" id="A0A0A3A103"/>
<name>A0A0A3A103_9PAST</name>
<protein>
    <submittedName>
        <fullName evidence="1">Toxin RelE</fullName>
    </submittedName>
</protein>
<dbReference type="Proteomes" id="UP000030554">
    <property type="component" value="Unassembled WGS sequence"/>
</dbReference>
<accession>A0A0A3A103</accession>
<comment type="caution">
    <text evidence="1">The sequence shown here is derived from an EMBL/GenBank/DDBJ whole genome shotgun (WGS) entry which is preliminary data.</text>
</comment>
<evidence type="ECO:0000313" key="2">
    <source>
        <dbReference type="Proteomes" id="UP000030554"/>
    </source>
</evidence>
<gene>
    <name evidence="1" type="ORF">IO48_07655</name>
</gene>
<organism evidence="1 2">
    <name type="scientific">Gallibacterium anatis 4895</name>
    <dbReference type="NCBI Taxonomy" id="1396510"/>
    <lineage>
        <taxon>Bacteria</taxon>
        <taxon>Pseudomonadati</taxon>
        <taxon>Pseudomonadota</taxon>
        <taxon>Gammaproteobacteria</taxon>
        <taxon>Pasteurellales</taxon>
        <taxon>Pasteurellaceae</taxon>
        <taxon>Gallibacterium</taxon>
    </lineage>
</organism>